<feature type="transmembrane region" description="Helical" evidence="1">
    <location>
        <begin position="101"/>
        <end position="126"/>
    </location>
</feature>
<keyword evidence="1" id="KW-0812">Transmembrane</keyword>
<accession>A0A5C7WJK3</accession>
<evidence type="ECO:0008006" key="4">
    <source>
        <dbReference type="Google" id="ProtNLM"/>
    </source>
</evidence>
<evidence type="ECO:0000256" key="1">
    <source>
        <dbReference type="SAM" id="Phobius"/>
    </source>
</evidence>
<comment type="caution">
    <text evidence="2">The sequence shown here is derived from an EMBL/GenBank/DDBJ whole genome shotgun (WGS) entry which is preliminary data.</text>
</comment>
<feature type="transmembrane region" description="Helical" evidence="1">
    <location>
        <begin position="74"/>
        <end position="95"/>
    </location>
</feature>
<reference evidence="2 3" key="1">
    <citation type="submission" date="2018-09" db="EMBL/GenBank/DDBJ databases">
        <title>Metagenome Assembled Genomes from an Advanced Water Purification Facility.</title>
        <authorList>
            <person name="Stamps B.W."/>
            <person name="Spear J.R."/>
        </authorList>
    </citation>
    <scope>NUCLEOTIDE SEQUENCE [LARGE SCALE GENOMIC DNA]</scope>
    <source>
        <strain evidence="2">Bin_42_2</strain>
    </source>
</reference>
<evidence type="ECO:0000313" key="3">
    <source>
        <dbReference type="Proteomes" id="UP000321374"/>
    </source>
</evidence>
<dbReference type="AlphaFoldDB" id="A0A5C7WJK3"/>
<name>A0A5C7WJK3_METME</name>
<keyword evidence="1" id="KW-1133">Transmembrane helix</keyword>
<protein>
    <recommendedName>
        <fullName evidence="4">DUF1269 domain-containing protein</fullName>
    </recommendedName>
</protein>
<proteinExistence type="predicted"/>
<dbReference type="STRING" id="1122236.GCA_000378225_00553"/>
<dbReference type="Proteomes" id="UP000321374">
    <property type="component" value="Unassembled WGS sequence"/>
</dbReference>
<dbReference type="EMBL" id="SSGG01000037">
    <property type="protein sequence ID" value="TXI37947.1"/>
    <property type="molecule type" value="Genomic_DNA"/>
</dbReference>
<gene>
    <name evidence="2" type="ORF">E6Q51_02140</name>
</gene>
<sequence length="185" mass="19695">MNAQSPAAPRTESFTVSAFFITEQAINHAIMACLHRGIPRDLIDVAVSSKASSKFYGGAAGPNRDGWFSWTGRGALAGLLISSAMALVILLFAGYEASKPMAIIQLLGPDLGILIGAALGALYGWLKPGDTRPQMQRALNREDAALVLVHLQPAPEADEVRKVLEQHGGEQVLVEKDHLKVVGAE</sequence>
<keyword evidence="1" id="KW-0472">Membrane</keyword>
<organism evidence="2 3">
    <name type="scientific">Methylophilus methylotrophus</name>
    <name type="common">Bacterium W3A1</name>
    <dbReference type="NCBI Taxonomy" id="17"/>
    <lineage>
        <taxon>Bacteria</taxon>
        <taxon>Pseudomonadati</taxon>
        <taxon>Pseudomonadota</taxon>
        <taxon>Betaproteobacteria</taxon>
        <taxon>Nitrosomonadales</taxon>
        <taxon>Methylophilaceae</taxon>
        <taxon>Methylophilus</taxon>
    </lineage>
</organism>
<evidence type="ECO:0000313" key="2">
    <source>
        <dbReference type="EMBL" id="TXI37947.1"/>
    </source>
</evidence>